<accession>A0A1I6YY75</accession>
<name>A0A1I6YY75_9ACTN</name>
<dbReference type="AlphaFoldDB" id="A0A1I6YY75"/>
<organism evidence="1 2">
    <name type="scientific">Geodermatophilus amargosae</name>
    <dbReference type="NCBI Taxonomy" id="1296565"/>
    <lineage>
        <taxon>Bacteria</taxon>
        <taxon>Bacillati</taxon>
        <taxon>Actinomycetota</taxon>
        <taxon>Actinomycetes</taxon>
        <taxon>Geodermatophilales</taxon>
        <taxon>Geodermatophilaceae</taxon>
        <taxon>Geodermatophilus</taxon>
    </lineage>
</organism>
<dbReference type="Proteomes" id="UP000199546">
    <property type="component" value="Unassembled WGS sequence"/>
</dbReference>
<dbReference type="EMBL" id="FPBA01000004">
    <property type="protein sequence ID" value="SFT55374.1"/>
    <property type="molecule type" value="Genomic_DNA"/>
</dbReference>
<keyword evidence="2" id="KW-1185">Reference proteome</keyword>
<evidence type="ECO:0000313" key="1">
    <source>
        <dbReference type="EMBL" id="SFT55374.1"/>
    </source>
</evidence>
<protein>
    <submittedName>
        <fullName evidence="1">Uncharacterized protein</fullName>
    </submittedName>
</protein>
<dbReference type="PROSITE" id="PS51257">
    <property type="entry name" value="PROKAR_LIPOPROTEIN"/>
    <property type="match status" value="1"/>
</dbReference>
<sequence>MFSQRFGSGRNLRRGAQRSMVAAAAAGVVLTGCGASAGAGDDTDDERFDTGPAQQLLETIGERAAAGQGLDFATCPLLDAASVERTAPAAVTLPPWGTWAGGLTPDLTNALGQVAGVDLGTGNNPSIGCWGTWSSQGATASPQLDVLIMLTARSGDPMPDAEPLGGGELWTDCGQYAGCTASTATAVMAVPVRGLGSGRRGPGPGVVGATRTSRRCGRGRAAVYG</sequence>
<reference evidence="2" key="1">
    <citation type="submission" date="2016-10" db="EMBL/GenBank/DDBJ databases">
        <authorList>
            <person name="Varghese N."/>
            <person name="Submissions S."/>
        </authorList>
    </citation>
    <scope>NUCLEOTIDE SEQUENCE [LARGE SCALE GENOMIC DNA]</scope>
    <source>
        <strain evidence="2">DSM 46136</strain>
    </source>
</reference>
<dbReference type="RefSeq" id="WP_175551472.1">
    <property type="nucleotide sequence ID" value="NZ_FPBA01000004.1"/>
</dbReference>
<gene>
    <name evidence="1" type="ORF">SAMN05660657_01475</name>
</gene>
<proteinExistence type="predicted"/>
<evidence type="ECO:0000313" key="2">
    <source>
        <dbReference type="Proteomes" id="UP000199546"/>
    </source>
</evidence>